<dbReference type="AlphaFoldDB" id="A0A146GBS1"/>
<accession>A0A146GBS1</accession>
<keyword evidence="1" id="KW-0472">Membrane</keyword>
<dbReference type="InterPro" id="IPR045584">
    <property type="entry name" value="Pilin-like"/>
</dbReference>
<dbReference type="Pfam" id="PF07963">
    <property type="entry name" value="N_methyl"/>
    <property type="match status" value="1"/>
</dbReference>
<evidence type="ECO:0000313" key="2">
    <source>
        <dbReference type="EMBL" id="GAT34254.1"/>
    </source>
</evidence>
<evidence type="ECO:0000313" key="3">
    <source>
        <dbReference type="Proteomes" id="UP000076023"/>
    </source>
</evidence>
<organism evidence="2 3">
    <name type="scientific">Terrimicrobium sacchariphilum</name>
    <dbReference type="NCBI Taxonomy" id="690879"/>
    <lineage>
        <taxon>Bacteria</taxon>
        <taxon>Pseudomonadati</taxon>
        <taxon>Verrucomicrobiota</taxon>
        <taxon>Terrimicrobiia</taxon>
        <taxon>Terrimicrobiales</taxon>
        <taxon>Terrimicrobiaceae</taxon>
        <taxon>Terrimicrobium</taxon>
    </lineage>
</organism>
<protein>
    <submittedName>
        <fullName evidence="2">Prepilin-type N-terminal cleavage/methylation domain-containing protein</fullName>
    </submittedName>
</protein>
<dbReference type="Proteomes" id="UP000076023">
    <property type="component" value="Unassembled WGS sequence"/>
</dbReference>
<name>A0A146GBS1_TERSA</name>
<keyword evidence="1" id="KW-0812">Transmembrane</keyword>
<feature type="transmembrane region" description="Helical" evidence="1">
    <location>
        <begin position="15"/>
        <end position="40"/>
    </location>
</feature>
<dbReference type="NCBIfam" id="TIGR02532">
    <property type="entry name" value="IV_pilin_GFxxxE"/>
    <property type="match status" value="1"/>
</dbReference>
<keyword evidence="1" id="KW-1133">Transmembrane helix</keyword>
<dbReference type="STRING" id="690879.TSACC_22679"/>
<proteinExistence type="predicted"/>
<dbReference type="InParanoid" id="A0A146GBS1"/>
<dbReference type="EMBL" id="BDCO01000002">
    <property type="protein sequence ID" value="GAT34254.1"/>
    <property type="molecule type" value="Genomic_DNA"/>
</dbReference>
<comment type="caution">
    <text evidence="2">The sequence shown here is derived from an EMBL/GenBank/DDBJ whole genome shotgun (WGS) entry which is preliminary data.</text>
</comment>
<sequence>MTCPRTRGTADSHRAFTLIEVIVALAIIAIIFIALIPLAAPSLSERKLRHAMDDIVAFVRSNRLAAEAAGRDVLIQCHSDGLMVNQKSLAGRLDVPGVRMSIRFPGGKMERARGQVWRILPCGVVSPATVRVEDGDYWLEVDVDPLTGDIMEERYSL</sequence>
<reference evidence="3" key="1">
    <citation type="journal article" date="2017" name="Genome Announc.">
        <title>Draft Genome Sequence of Terrimicrobium sacchariphilum NM-5T, a Facultative Anaerobic Soil Bacterium of the Class Spartobacteria.</title>
        <authorList>
            <person name="Qiu Y.L."/>
            <person name="Tourlousse D.M."/>
            <person name="Matsuura N."/>
            <person name="Ohashi A."/>
            <person name="Sekiguchi Y."/>
        </authorList>
    </citation>
    <scope>NUCLEOTIDE SEQUENCE [LARGE SCALE GENOMIC DNA]</scope>
    <source>
        <strain evidence="3">NM-5</strain>
    </source>
</reference>
<dbReference type="InterPro" id="IPR012902">
    <property type="entry name" value="N_methyl_site"/>
</dbReference>
<keyword evidence="3" id="KW-1185">Reference proteome</keyword>
<gene>
    <name evidence="2" type="ORF">TSACC_22679</name>
</gene>
<dbReference type="SUPFAM" id="SSF54523">
    <property type="entry name" value="Pili subunits"/>
    <property type="match status" value="1"/>
</dbReference>
<evidence type="ECO:0000256" key="1">
    <source>
        <dbReference type="SAM" id="Phobius"/>
    </source>
</evidence>